<organism evidence="2 3">
    <name type="scientific">Mycena alexandri</name>
    <dbReference type="NCBI Taxonomy" id="1745969"/>
    <lineage>
        <taxon>Eukaryota</taxon>
        <taxon>Fungi</taxon>
        <taxon>Dikarya</taxon>
        <taxon>Basidiomycota</taxon>
        <taxon>Agaricomycotina</taxon>
        <taxon>Agaricomycetes</taxon>
        <taxon>Agaricomycetidae</taxon>
        <taxon>Agaricales</taxon>
        <taxon>Marasmiineae</taxon>
        <taxon>Mycenaceae</taxon>
        <taxon>Mycena</taxon>
    </lineage>
</organism>
<dbReference type="AlphaFoldDB" id="A0AAD6WXD2"/>
<name>A0AAD6WXD2_9AGAR</name>
<evidence type="ECO:0000256" key="1">
    <source>
        <dbReference type="SAM" id="MobiDB-lite"/>
    </source>
</evidence>
<protein>
    <submittedName>
        <fullName evidence="2">Uncharacterized protein</fullName>
    </submittedName>
</protein>
<keyword evidence="3" id="KW-1185">Reference proteome</keyword>
<comment type="caution">
    <text evidence="2">The sequence shown here is derived from an EMBL/GenBank/DDBJ whole genome shotgun (WGS) entry which is preliminary data.</text>
</comment>
<dbReference type="Proteomes" id="UP001218188">
    <property type="component" value="Unassembled WGS sequence"/>
</dbReference>
<gene>
    <name evidence="2" type="ORF">C8F04DRAFT_154489</name>
</gene>
<accession>A0AAD6WXD2</accession>
<reference evidence="2" key="1">
    <citation type="submission" date="2023-03" db="EMBL/GenBank/DDBJ databases">
        <title>Massive genome expansion in bonnet fungi (Mycena s.s.) driven by repeated elements and novel gene families across ecological guilds.</title>
        <authorList>
            <consortium name="Lawrence Berkeley National Laboratory"/>
            <person name="Harder C.B."/>
            <person name="Miyauchi S."/>
            <person name="Viragh M."/>
            <person name="Kuo A."/>
            <person name="Thoen E."/>
            <person name="Andreopoulos B."/>
            <person name="Lu D."/>
            <person name="Skrede I."/>
            <person name="Drula E."/>
            <person name="Henrissat B."/>
            <person name="Morin E."/>
            <person name="Kohler A."/>
            <person name="Barry K."/>
            <person name="LaButti K."/>
            <person name="Morin E."/>
            <person name="Salamov A."/>
            <person name="Lipzen A."/>
            <person name="Mereny Z."/>
            <person name="Hegedus B."/>
            <person name="Baldrian P."/>
            <person name="Stursova M."/>
            <person name="Weitz H."/>
            <person name="Taylor A."/>
            <person name="Grigoriev I.V."/>
            <person name="Nagy L.G."/>
            <person name="Martin F."/>
            <person name="Kauserud H."/>
        </authorList>
    </citation>
    <scope>NUCLEOTIDE SEQUENCE</scope>
    <source>
        <strain evidence="2">CBHHK200</strain>
    </source>
</reference>
<dbReference type="EMBL" id="JARJCM010000166">
    <property type="protein sequence ID" value="KAJ7024684.1"/>
    <property type="molecule type" value="Genomic_DNA"/>
</dbReference>
<feature type="region of interest" description="Disordered" evidence="1">
    <location>
        <begin position="38"/>
        <end position="62"/>
    </location>
</feature>
<sequence length="156" mass="17849">MSGFLSPATRPPIQDLLYKVLQIQWIARERRLHRKTLQRLDGARKNKRGGQWPQRQGCFRSSAPNLNSSFIVVDRKVKKCSEQGGCLLLETPRTSSQRQPSVGGSKRLSLFAIFINRNHATKSSPTSILSSIAWLDEPYIFLHPRRKIPELRARSQ</sequence>
<evidence type="ECO:0000313" key="3">
    <source>
        <dbReference type="Proteomes" id="UP001218188"/>
    </source>
</evidence>
<evidence type="ECO:0000313" key="2">
    <source>
        <dbReference type="EMBL" id="KAJ7024684.1"/>
    </source>
</evidence>
<proteinExistence type="predicted"/>